<dbReference type="NCBIfam" id="TIGR03709">
    <property type="entry name" value="PPK2_rel_1"/>
    <property type="match status" value="1"/>
</dbReference>
<proteinExistence type="inferred from homology"/>
<dbReference type="GO" id="GO:0008976">
    <property type="term" value="F:polyphosphate kinase activity"/>
    <property type="evidence" value="ECO:0007669"/>
    <property type="project" value="InterPro"/>
</dbReference>
<dbReference type="Proteomes" id="UP000808349">
    <property type="component" value="Unassembled WGS sequence"/>
</dbReference>
<dbReference type="InterPro" id="IPR027417">
    <property type="entry name" value="P-loop_NTPase"/>
</dbReference>
<comment type="similarity">
    <text evidence="1">Belongs to the polyphosphate kinase 2 (PPK2) family. Class I subfamily.</text>
</comment>
<evidence type="ECO:0000313" key="6">
    <source>
        <dbReference type="Proteomes" id="UP000808349"/>
    </source>
</evidence>
<reference evidence="5 6" key="1">
    <citation type="submission" date="2020-10" db="EMBL/GenBank/DDBJ databases">
        <title>Connecting structure to function with the recovery of over 1000 high-quality activated sludge metagenome-assembled genomes encoding full-length rRNA genes using long-read sequencing.</title>
        <authorList>
            <person name="Singleton C.M."/>
            <person name="Petriglieri F."/>
            <person name="Kristensen J.M."/>
            <person name="Kirkegaard R.H."/>
            <person name="Michaelsen T.Y."/>
            <person name="Andersen M.H."/>
            <person name="Karst S.M."/>
            <person name="Dueholm M.S."/>
            <person name="Nielsen P.H."/>
            <person name="Albertsen M."/>
        </authorList>
    </citation>
    <scope>NUCLEOTIDE SEQUENCE [LARGE SCALE GENOMIC DNA]</scope>
    <source>
        <strain evidence="5">Ribe_18-Q3-R11-54_BAT3C.373</strain>
    </source>
</reference>
<dbReference type="EMBL" id="JADKFW010000021">
    <property type="protein sequence ID" value="MBK9719616.1"/>
    <property type="molecule type" value="Genomic_DNA"/>
</dbReference>
<name>A0A9D7SDY2_9BACT</name>
<evidence type="ECO:0000313" key="5">
    <source>
        <dbReference type="EMBL" id="MBK9719616.1"/>
    </source>
</evidence>
<comment type="caution">
    <text evidence="5">The sequence shown here is derived from an EMBL/GenBank/DDBJ whole genome shotgun (WGS) entry which is preliminary data.</text>
</comment>
<gene>
    <name evidence="5" type="ORF">IPO85_19285</name>
</gene>
<dbReference type="InterPro" id="IPR022300">
    <property type="entry name" value="PPK2-rel_1"/>
</dbReference>
<evidence type="ECO:0000256" key="1">
    <source>
        <dbReference type="ARBA" id="ARBA00009924"/>
    </source>
</evidence>
<dbReference type="Gene3D" id="3.40.50.300">
    <property type="entry name" value="P-loop containing nucleotide triphosphate hydrolases"/>
    <property type="match status" value="1"/>
</dbReference>
<keyword evidence="2" id="KW-0808">Transferase</keyword>
<protein>
    <submittedName>
        <fullName evidence="5">Polyphosphate kinase</fullName>
    </submittedName>
</protein>
<dbReference type="GO" id="GO:0006797">
    <property type="term" value="P:polyphosphate metabolic process"/>
    <property type="evidence" value="ECO:0007669"/>
    <property type="project" value="InterPro"/>
</dbReference>
<dbReference type="InterPro" id="IPR022488">
    <property type="entry name" value="PPK2-related"/>
</dbReference>
<dbReference type="PIRSF" id="PIRSF028756">
    <property type="entry name" value="PPK2_prd"/>
    <property type="match status" value="1"/>
</dbReference>
<dbReference type="PANTHER" id="PTHR34383">
    <property type="entry name" value="POLYPHOSPHATE:AMP PHOSPHOTRANSFERASE-RELATED"/>
    <property type="match status" value="1"/>
</dbReference>
<organism evidence="5 6">
    <name type="scientific">Candidatus Defluviibacterium haderslevense</name>
    <dbReference type="NCBI Taxonomy" id="2981993"/>
    <lineage>
        <taxon>Bacteria</taxon>
        <taxon>Pseudomonadati</taxon>
        <taxon>Bacteroidota</taxon>
        <taxon>Saprospiria</taxon>
        <taxon>Saprospirales</taxon>
        <taxon>Saprospiraceae</taxon>
        <taxon>Candidatus Defluviibacterium</taxon>
    </lineage>
</organism>
<keyword evidence="3 5" id="KW-0418">Kinase</keyword>
<evidence type="ECO:0000256" key="3">
    <source>
        <dbReference type="ARBA" id="ARBA00022777"/>
    </source>
</evidence>
<feature type="domain" description="Polyphosphate kinase-2-related" evidence="4">
    <location>
        <begin position="17"/>
        <end position="238"/>
    </location>
</feature>
<sequence>MGKIILSKLATSAPKKINKKNIKKETKELIENIGILADKLFAEKKSSLLIVLQGMDASGKDGAAKNVFESCPTLCIDAYAFKKPTEEEFAHDFLWRIHKQTPAKGQIKIFIRSHYEDILIQRVHEWINDDRALMRLEAINNFEKLLQEDNQTTILKFYLHISHERQLEKLDERKTTPGKQWKFNPADYEESKLWDKYMRYYEAAINGSDIPWMIVPADHRWYRDYIVAKKVYETLSNLNPEYPLIESQS</sequence>
<evidence type="ECO:0000256" key="2">
    <source>
        <dbReference type="ARBA" id="ARBA00022679"/>
    </source>
</evidence>
<dbReference type="AlphaFoldDB" id="A0A9D7SDY2"/>
<dbReference type="PANTHER" id="PTHR34383:SF3">
    <property type="entry name" value="POLYPHOSPHATE:AMP PHOSPHOTRANSFERASE"/>
    <property type="match status" value="1"/>
</dbReference>
<dbReference type="SUPFAM" id="SSF52540">
    <property type="entry name" value="P-loop containing nucleoside triphosphate hydrolases"/>
    <property type="match status" value="1"/>
</dbReference>
<dbReference type="InterPro" id="IPR016898">
    <property type="entry name" value="Polyphosphate_phosphotransfera"/>
</dbReference>
<accession>A0A9D7SDY2</accession>
<evidence type="ECO:0000259" key="4">
    <source>
        <dbReference type="Pfam" id="PF03976"/>
    </source>
</evidence>
<dbReference type="Pfam" id="PF03976">
    <property type="entry name" value="PPK2"/>
    <property type="match status" value="1"/>
</dbReference>